<accession>A0A919U480</accession>
<comment type="caution">
    <text evidence="2">The sequence shown here is derived from an EMBL/GenBank/DDBJ whole genome shotgun (WGS) entry which is preliminary data.</text>
</comment>
<dbReference type="Proteomes" id="UP000632740">
    <property type="component" value="Unassembled WGS sequence"/>
</dbReference>
<organism evidence="2 3">
    <name type="scientific">Cellulomonas chitinilytica</name>
    <dbReference type="NCBI Taxonomy" id="398759"/>
    <lineage>
        <taxon>Bacteria</taxon>
        <taxon>Bacillati</taxon>
        <taxon>Actinomycetota</taxon>
        <taxon>Actinomycetes</taxon>
        <taxon>Micrococcales</taxon>
        <taxon>Cellulomonadaceae</taxon>
        <taxon>Cellulomonas</taxon>
    </lineage>
</organism>
<feature type="compositionally biased region" description="Basic and acidic residues" evidence="1">
    <location>
        <begin position="1"/>
        <end position="37"/>
    </location>
</feature>
<keyword evidence="3" id="KW-1185">Reference proteome</keyword>
<feature type="region of interest" description="Disordered" evidence="1">
    <location>
        <begin position="1"/>
        <end position="116"/>
    </location>
</feature>
<proteinExistence type="predicted"/>
<dbReference type="AlphaFoldDB" id="A0A919U480"/>
<protein>
    <submittedName>
        <fullName evidence="2">Uncharacterized protein</fullName>
    </submittedName>
</protein>
<evidence type="ECO:0000256" key="1">
    <source>
        <dbReference type="SAM" id="MobiDB-lite"/>
    </source>
</evidence>
<sequence>MRVGVEPRHAQDDGVRRAGRDPRDHEPLQGGDDRGGDVHAANLPPPPSMPAARPRANAGPPPSSAASGRRKALGRLRDGSGAGGVLQDFGAAAQRTPGTGVACGDRRAGPPTRPGP</sequence>
<name>A0A919U480_9CELL</name>
<evidence type="ECO:0000313" key="3">
    <source>
        <dbReference type="Proteomes" id="UP000632740"/>
    </source>
</evidence>
<gene>
    <name evidence="2" type="ORF">Cch01nite_35930</name>
</gene>
<evidence type="ECO:0000313" key="2">
    <source>
        <dbReference type="EMBL" id="GIG22869.1"/>
    </source>
</evidence>
<dbReference type="EMBL" id="BONK01000013">
    <property type="protein sequence ID" value="GIG22869.1"/>
    <property type="molecule type" value="Genomic_DNA"/>
</dbReference>
<reference evidence="2" key="1">
    <citation type="submission" date="2021-01" db="EMBL/GenBank/DDBJ databases">
        <title>Whole genome shotgun sequence of Cellulomonas chitinilytica NBRC 110799.</title>
        <authorList>
            <person name="Komaki H."/>
            <person name="Tamura T."/>
        </authorList>
    </citation>
    <scope>NUCLEOTIDE SEQUENCE</scope>
    <source>
        <strain evidence="2">NBRC 110799</strain>
    </source>
</reference>